<feature type="region of interest" description="Disordered" evidence="1">
    <location>
        <begin position="103"/>
        <end position="130"/>
    </location>
</feature>
<evidence type="ECO:0000313" key="5">
    <source>
        <dbReference type="Proteomes" id="UP000728032"/>
    </source>
</evidence>
<dbReference type="InterPro" id="IPR011993">
    <property type="entry name" value="PH-like_dom_sf"/>
</dbReference>
<reference evidence="4" key="1">
    <citation type="submission" date="2020-11" db="EMBL/GenBank/DDBJ databases">
        <authorList>
            <person name="Tran Van P."/>
        </authorList>
    </citation>
    <scope>NUCLEOTIDE SEQUENCE</scope>
</reference>
<dbReference type="SMART" id="SM00228">
    <property type="entry name" value="PDZ"/>
    <property type="match status" value="1"/>
</dbReference>
<sequence length="507" mass="57472">ATAGAHTSSSAAAGHYFQSCSHHHFTCSQCGESADKHTVPAILRRSRLERTGIPYLYRKSMTIDDIYFGSDDDEEDAGVHTDSYRSALWVYIGRKEEVAVWNHRNPLNGGQGGSDQSLPRSESDESTLSERGFKKHYEAITHRLIHRKASVEMYKRILNRTFAIEKVLTIVKSNGEFGFRIHGSRPVVVSAIEKDTPAEANGLEVGDIIVSVNDANVLEASHSEVVKLAHTGSDTLKLEVICTSKSLKRNQAPVDQHDVLMNGYLSRLTEKSVDRLERATGVVDTTASAQSHGTNKLWRRRWFVLKSDYCLYWYKNPKSTEPVGAISLHGYCAGVANETIAGQSHVFRLVRYATPQKYFSAIDGETAIQWVSTINQSATRINQVDPYIDMTLHMIHKNPLSLKHLDCYGYLGKFSKRRKVWRHRYFVLKDACLYFYADPNSNTALGVFYLHGYKVQSCLMIGKKHTLEVIPPDPKYKHIWLLSDSDADKKRWLAALEYSIDRWIRLR</sequence>
<dbReference type="PROSITE" id="PS50003">
    <property type="entry name" value="PH_DOMAIN"/>
    <property type="match status" value="2"/>
</dbReference>
<proteinExistence type="predicted"/>
<dbReference type="OrthoDB" id="6510318at2759"/>
<dbReference type="Pfam" id="PF00595">
    <property type="entry name" value="PDZ"/>
    <property type="match status" value="1"/>
</dbReference>
<dbReference type="PROSITE" id="PS50106">
    <property type="entry name" value="PDZ"/>
    <property type="match status" value="1"/>
</dbReference>
<dbReference type="Gene3D" id="2.30.29.30">
    <property type="entry name" value="Pleckstrin-homology domain (PH domain)/Phosphotyrosine-binding domain (PTB)"/>
    <property type="match status" value="2"/>
</dbReference>
<dbReference type="EMBL" id="CAJPVJ010007674">
    <property type="protein sequence ID" value="CAG2171413.1"/>
    <property type="molecule type" value="Genomic_DNA"/>
</dbReference>
<dbReference type="SUPFAM" id="SSF50156">
    <property type="entry name" value="PDZ domain-like"/>
    <property type="match status" value="1"/>
</dbReference>
<organism evidence="4">
    <name type="scientific">Oppiella nova</name>
    <dbReference type="NCBI Taxonomy" id="334625"/>
    <lineage>
        <taxon>Eukaryota</taxon>
        <taxon>Metazoa</taxon>
        <taxon>Ecdysozoa</taxon>
        <taxon>Arthropoda</taxon>
        <taxon>Chelicerata</taxon>
        <taxon>Arachnida</taxon>
        <taxon>Acari</taxon>
        <taxon>Acariformes</taxon>
        <taxon>Sarcoptiformes</taxon>
        <taxon>Oribatida</taxon>
        <taxon>Brachypylina</taxon>
        <taxon>Oppioidea</taxon>
        <taxon>Oppiidae</taxon>
        <taxon>Oppiella</taxon>
    </lineage>
</organism>
<keyword evidence="5" id="KW-1185">Reference proteome</keyword>
<dbReference type="AlphaFoldDB" id="A0A7R9M705"/>
<feature type="domain" description="PH" evidence="2">
    <location>
        <begin position="404"/>
        <end position="501"/>
    </location>
</feature>
<protein>
    <submittedName>
        <fullName evidence="4">Uncharacterized protein</fullName>
    </submittedName>
</protein>
<dbReference type="Pfam" id="PF00169">
    <property type="entry name" value="PH"/>
    <property type="match status" value="2"/>
</dbReference>
<dbReference type="SUPFAM" id="SSF50729">
    <property type="entry name" value="PH domain-like"/>
    <property type="match status" value="2"/>
</dbReference>
<evidence type="ECO:0000259" key="2">
    <source>
        <dbReference type="PROSITE" id="PS50003"/>
    </source>
</evidence>
<dbReference type="PANTHER" id="PTHR47644">
    <property type="entry name" value="AGAP008221-PA"/>
    <property type="match status" value="1"/>
</dbReference>
<accession>A0A7R9M705</accession>
<dbReference type="InterPro" id="IPR001478">
    <property type="entry name" value="PDZ"/>
</dbReference>
<evidence type="ECO:0000313" key="4">
    <source>
        <dbReference type="EMBL" id="CAD7654226.1"/>
    </source>
</evidence>
<dbReference type="EMBL" id="OC922499">
    <property type="protein sequence ID" value="CAD7654226.1"/>
    <property type="molecule type" value="Genomic_DNA"/>
</dbReference>
<gene>
    <name evidence="4" type="ORF">ONB1V03_LOCUS10876</name>
</gene>
<feature type="domain" description="PDZ" evidence="3">
    <location>
        <begin position="166"/>
        <end position="244"/>
    </location>
</feature>
<feature type="non-terminal residue" evidence="4">
    <location>
        <position position="1"/>
    </location>
</feature>
<evidence type="ECO:0000256" key="1">
    <source>
        <dbReference type="SAM" id="MobiDB-lite"/>
    </source>
</evidence>
<dbReference type="Gene3D" id="2.30.42.10">
    <property type="match status" value="1"/>
</dbReference>
<dbReference type="InterPro" id="IPR001849">
    <property type="entry name" value="PH_domain"/>
</dbReference>
<dbReference type="Proteomes" id="UP000728032">
    <property type="component" value="Unassembled WGS sequence"/>
</dbReference>
<dbReference type="InterPro" id="IPR036034">
    <property type="entry name" value="PDZ_sf"/>
</dbReference>
<name>A0A7R9M705_9ACAR</name>
<dbReference type="CDD" id="cd00136">
    <property type="entry name" value="PDZ_canonical"/>
    <property type="match status" value="1"/>
</dbReference>
<dbReference type="PANTHER" id="PTHR47644:SF1">
    <property type="entry name" value="PDZ DOMAIN-CONTAINING PROTEIN"/>
    <property type="match status" value="1"/>
</dbReference>
<feature type="domain" description="PH" evidence="2">
    <location>
        <begin position="258"/>
        <end position="379"/>
    </location>
</feature>
<dbReference type="SMART" id="SM00233">
    <property type="entry name" value="PH"/>
    <property type="match status" value="2"/>
</dbReference>
<evidence type="ECO:0000259" key="3">
    <source>
        <dbReference type="PROSITE" id="PS50106"/>
    </source>
</evidence>